<name>A0ABR1DMP2_NECAM</name>
<keyword evidence="1" id="KW-0472">Membrane</keyword>
<protein>
    <submittedName>
        <fullName evidence="2">Uncharacterized protein</fullName>
    </submittedName>
</protein>
<gene>
    <name evidence="2" type="primary">Necator_chrIV.g16398</name>
    <name evidence="2" type="ORF">RB195_003102</name>
</gene>
<organism evidence="2 3">
    <name type="scientific">Necator americanus</name>
    <name type="common">Human hookworm</name>
    <dbReference type="NCBI Taxonomy" id="51031"/>
    <lineage>
        <taxon>Eukaryota</taxon>
        <taxon>Metazoa</taxon>
        <taxon>Ecdysozoa</taxon>
        <taxon>Nematoda</taxon>
        <taxon>Chromadorea</taxon>
        <taxon>Rhabditida</taxon>
        <taxon>Rhabditina</taxon>
        <taxon>Rhabditomorpha</taxon>
        <taxon>Strongyloidea</taxon>
        <taxon>Ancylostomatidae</taxon>
        <taxon>Bunostominae</taxon>
        <taxon>Necator</taxon>
    </lineage>
</organism>
<feature type="transmembrane region" description="Helical" evidence="1">
    <location>
        <begin position="58"/>
        <end position="77"/>
    </location>
</feature>
<keyword evidence="1" id="KW-0812">Transmembrane</keyword>
<accession>A0ABR1DMP2</accession>
<proteinExistence type="predicted"/>
<keyword evidence="1" id="KW-1133">Transmembrane helix</keyword>
<evidence type="ECO:0000313" key="2">
    <source>
        <dbReference type="EMBL" id="KAK6751503.1"/>
    </source>
</evidence>
<evidence type="ECO:0000256" key="1">
    <source>
        <dbReference type="SAM" id="Phobius"/>
    </source>
</evidence>
<keyword evidence="3" id="KW-1185">Reference proteome</keyword>
<reference evidence="2 3" key="1">
    <citation type="submission" date="2023-08" db="EMBL/GenBank/DDBJ databases">
        <title>A Necator americanus chromosomal reference genome.</title>
        <authorList>
            <person name="Ilik V."/>
            <person name="Petrzelkova K.J."/>
            <person name="Pardy F."/>
            <person name="Fuh T."/>
            <person name="Niatou-Singa F.S."/>
            <person name="Gouil Q."/>
            <person name="Baker L."/>
            <person name="Ritchie M.E."/>
            <person name="Jex A.R."/>
            <person name="Gazzola D."/>
            <person name="Li H."/>
            <person name="Toshio Fujiwara R."/>
            <person name="Zhan B."/>
            <person name="Aroian R.V."/>
            <person name="Pafco B."/>
            <person name="Schwarz E.M."/>
        </authorList>
    </citation>
    <scope>NUCLEOTIDE SEQUENCE [LARGE SCALE GENOMIC DNA]</scope>
    <source>
        <strain evidence="2 3">Aroian</strain>
        <tissue evidence="2">Whole animal</tissue>
    </source>
</reference>
<dbReference type="EMBL" id="JAVFWL010000004">
    <property type="protein sequence ID" value="KAK6751503.1"/>
    <property type="molecule type" value="Genomic_DNA"/>
</dbReference>
<comment type="caution">
    <text evidence="2">The sequence shown here is derived from an EMBL/GenBank/DDBJ whole genome shotgun (WGS) entry which is preliminary data.</text>
</comment>
<evidence type="ECO:0000313" key="3">
    <source>
        <dbReference type="Proteomes" id="UP001303046"/>
    </source>
</evidence>
<dbReference type="Proteomes" id="UP001303046">
    <property type="component" value="Unassembled WGS sequence"/>
</dbReference>
<sequence length="98" mass="10633">MTKTRGWNDNNIPCFSPASTMEEFPCGKTAGKERGKRGIVIGAVTENVSFLTAAGSSLLATAMLTMIIIVIWILWCLRIGCGHLCRICNPSQMVAMLL</sequence>